<organism evidence="1">
    <name type="scientific">Clastoptera arizonana</name>
    <name type="common">Arizona spittle bug</name>
    <dbReference type="NCBI Taxonomy" id="38151"/>
    <lineage>
        <taxon>Eukaryota</taxon>
        <taxon>Metazoa</taxon>
        <taxon>Ecdysozoa</taxon>
        <taxon>Arthropoda</taxon>
        <taxon>Hexapoda</taxon>
        <taxon>Insecta</taxon>
        <taxon>Pterygota</taxon>
        <taxon>Neoptera</taxon>
        <taxon>Paraneoptera</taxon>
        <taxon>Hemiptera</taxon>
        <taxon>Auchenorrhyncha</taxon>
        <taxon>Cercopoidea</taxon>
        <taxon>Clastopteridae</taxon>
        <taxon>Clastoptera</taxon>
    </lineage>
</organism>
<accession>A0A1B6E5T2</accession>
<protein>
    <submittedName>
        <fullName evidence="1">Uncharacterized protein</fullName>
    </submittedName>
</protein>
<gene>
    <name evidence="1" type="ORF">g.38114</name>
</gene>
<name>A0A1B6E5T2_9HEMI</name>
<reference evidence="1" key="1">
    <citation type="submission" date="2015-12" db="EMBL/GenBank/DDBJ databases">
        <title>De novo transcriptome assembly of four potential Pierce s Disease insect vectors from Arizona vineyards.</title>
        <authorList>
            <person name="Tassone E.E."/>
        </authorList>
    </citation>
    <scope>NUCLEOTIDE SEQUENCE</scope>
</reference>
<sequence>ANMLKQLKMKTFYPILVIATFCTANVSAYDNQIVYNMFKPSIEAQVMMIKSILNLTTSTIDELNNYKPENLVAINTTLTEAYNSAVNQTNQDADYLNCMSDALISCNSMITASQDEYISCTTQTQAYDKIQDLVNVNDMEQTVVNVTQGILSEALKSCTQKDLTTQLTCMQRKADLAEPNLTTLSNKATKTLHQIGGTQLLVDIEYSACYKEETSKFESYKTDIISLTKPCTPTSGSDPTPP</sequence>
<dbReference type="EMBL" id="GEDC01004006">
    <property type="protein sequence ID" value="JAS33292.1"/>
    <property type="molecule type" value="Transcribed_RNA"/>
</dbReference>
<dbReference type="AlphaFoldDB" id="A0A1B6E5T2"/>
<evidence type="ECO:0000313" key="1">
    <source>
        <dbReference type="EMBL" id="JAS33292.1"/>
    </source>
</evidence>
<feature type="non-terminal residue" evidence="1">
    <location>
        <position position="1"/>
    </location>
</feature>
<proteinExistence type="predicted"/>